<protein>
    <recommendedName>
        <fullName evidence="3">F-box domain-containing protein</fullName>
    </recommendedName>
</protein>
<evidence type="ECO:0000313" key="1">
    <source>
        <dbReference type="EMBL" id="KAF2026718.1"/>
    </source>
</evidence>
<sequence>MPTSGLLDLPSELLFDIIHYVAASPYPPKFGDKRYRPACLHSRAVVCFPAEDPIWPNSTRSLQLVCQRLHAETHEYLTKASQTFEFDVAIVNNHWIWPYWRFIPGGKIGFSIERLEINLIYCVNEDERESSSRPTPAGATEIEFLKVVSHFLRYGLRTTSFEKISSPKARSNFRIKHLAIKLDTSKIASNPNKEISEVDIPLRRIDGLAHLSFEPLFPIDTTTSLDRLDALAHFLTHALCSSGDGLTVRERVDYISMSADGQLKGEFDIAGHMSKEQEARIADYRRQSLGSGN</sequence>
<organism evidence="1 2">
    <name type="scientific">Setomelanomma holmii</name>
    <dbReference type="NCBI Taxonomy" id="210430"/>
    <lineage>
        <taxon>Eukaryota</taxon>
        <taxon>Fungi</taxon>
        <taxon>Dikarya</taxon>
        <taxon>Ascomycota</taxon>
        <taxon>Pezizomycotina</taxon>
        <taxon>Dothideomycetes</taxon>
        <taxon>Pleosporomycetidae</taxon>
        <taxon>Pleosporales</taxon>
        <taxon>Pleosporineae</taxon>
        <taxon>Phaeosphaeriaceae</taxon>
        <taxon>Setomelanomma</taxon>
    </lineage>
</organism>
<dbReference type="Proteomes" id="UP000799777">
    <property type="component" value="Unassembled WGS sequence"/>
</dbReference>
<reference evidence="1" key="1">
    <citation type="journal article" date="2020" name="Stud. Mycol.">
        <title>101 Dothideomycetes genomes: a test case for predicting lifestyles and emergence of pathogens.</title>
        <authorList>
            <person name="Haridas S."/>
            <person name="Albert R."/>
            <person name="Binder M."/>
            <person name="Bloem J."/>
            <person name="Labutti K."/>
            <person name="Salamov A."/>
            <person name="Andreopoulos B."/>
            <person name="Baker S."/>
            <person name="Barry K."/>
            <person name="Bills G."/>
            <person name="Bluhm B."/>
            <person name="Cannon C."/>
            <person name="Castanera R."/>
            <person name="Culley D."/>
            <person name="Daum C."/>
            <person name="Ezra D."/>
            <person name="Gonzalez J."/>
            <person name="Henrissat B."/>
            <person name="Kuo A."/>
            <person name="Liang C."/>
            <person name="Lipzen A."/>
            <person name="Lutzoni F."/>
            <person name="Magnuson J."/>
            <person name="Mondo S."/>
            <person name="Nolan M."/>
            <person name="Ohm R."/>
            <person name="Pangilinan J."/>
            <person name="Park H.-J."/>
            <person name="Ramirez L."/>
            <person name="Alfaro M."/>
            <person name="Sun H."/>
            <person name="Tritt A."/>
            <person name="Yoshinaga Y."/>
            <person name="Zwiers L.-H."/>
            <person name="Turgeon B."/>
            <person name="Goodwin S."/>
            <person name="Spatafora J."/>
            <person name="Crous P."/>
            <person name="Grigoriev I."/>
        </authorList>
    </citation>
    <scope>NUCLEOTIDE SEQUENCE</scope>
    <source>
        <strain evidence="1">CBS 110217</strain>
    </source>
</reference>
<gene>
    <name evidence="1" type="ORF">EK21DRAFT_115554</name>
</gene>
<proteinExistence type="predicted"/>
<dbReference type="AlphaFoldDB" id="A0A9P4LIL8"/>
<dbReference type="OrthoDB" id="2823490at2759"/>
<evidence type="ECO:0000313" key="2">
    <source>
        <dbReference type="Proteomes" id="UP000799777"/>
    </source>
</evidence>
<keyword evidence="2" id="KW-1185">Reference proteome</keyword>
<evidence type="ECO:0008006" key="3">
    <source>
        <dbReference type="Google" id="ProtNLM"/>
    </source>
</evidence>
<comment type="caution">
    <text evidence="1">The sequence shown here is derived from an EMBL/GenBank/DDBJ whole genome shotgun (WGS) entry which is preliminary data.</text>
</comment>
<accession>A0A9P4LIL8</accession>
<dbReference type="EMBL" id="ML978238">
    <property type="protein sequence ID" value="KAF2026718.1"/>
    <property type="molecule type" value="Genomic_DNA"/>
</dbReference>
<name>A0A9P4LIL8_9PLEO</name>